<dbReference type="PATRIC" id="fig|1158602.3.peg.3918"/>
<evidence type="ECO:0000313" key="4">
    <source>
        <dbReference type="Proteomes" id="UP000014158"/>
    </source>
</evidence>
<sequence>MIAPLPEIDEKKTKMNARKILSQYRKWERIAGKAAIDIKSPLLSDMPRTLGVSINKAEEGLLERVHAENERDAILRALASLSWRSRKILAMTYCEPEKASVYEISLELHFSEVHVKRLRRIALMEFAEAYKHGQCLVYKK</sequence>
<dbReference type="NCBIfam" id="TIGR01637">
    <property type="entry name" value="phage_arpU"/>
    <property type="match status" value="1"/>
</dbReference>
<dbReference type="HOGENOM" id="CLU_150076_1_0_9"/>
<reference evidence="2 4" key="2">
    <citation type="submission" date="2013-03" db="EMBL/GenBank/DDBJ databases">
        <title>The Genome Sequence of Enterococcus raffinosus ATCC_49464 (PacBio/Illumina hybrid assembly).</title>
        <authorList>
            <consortium name="The Broad Institute Genomics Platform"/>
            <consortium name="The Broad Institute Genome Sequencing Center for Infectious Disease"/>
            <person name="Earl A."/>
            <person name="Russ C."/>
            <person name="Gilmore M."/>
            <person name="Surin D."/>
            <person name="Walker B."/>
            <person name="Young S."/>
            <person name="Zeng Q."/>
            <person name="Gargeya S."/>
            <person name="Fitzgerald M."/>
            <person name="Haas B."/>
            <person name="Abouelleil A."/>
            <person name="Allen A.W."/>
            <person name="Alvarado L."/>
            <person name="Arachchi H.M."/>
            <person name="Berlin A.M."/>
            <person name="Chapman S.B."/>
            <person name="Gainer-Dewar J."/>
            <person name="Goldberg J."/>
            <person name="Griggs A."/>
            <person name="Gujja S."/>
            <person name="Hansen M."/>
            <person name="Howarth C."/>
            <person name="Imamovic A."/>
            <person name="Ireland A."/>
            <person name="Larimer J."/>
            <person name="McCowan C."/>
            <person name="Murphy C."/>
            <person name="Pearson M."/>
            <person name="Poon T.W."/>
            <person name="Priest M."/>
            <person name="Roberts A."/>
            <person name="Saif S."/>
            <person name="Shea T."/>
            <person name="Sisk P."/>
            <person name="Sykes S."/>
            <person name="Wortman J."/>
            <person name="Nusbaum C."/>
            <person name="Birren B."/>
        </authorList>
    </citation>
    <scope>NUCLEOTIDE SEQUENCE [LARGE SCALE GENOMIC DNA]</scope>
    <source>
        <strain evidence="2 4">ATCC 49464</strain>
    </source>
</reference>
<dbReference type="RefSeq" id="WP_010747077.1">
    <property type="nucleotide sequence ID" value="NZ_ASWF01000001.1"/>
</dbReference>
<proteinExistence type="predicted"/>
<accession>R2RDN8</accession>
<evidence type="ECO:0000313" key="2">
    <source>
        <dbReference type="EMBL" id="EOT82230.1"/>
    </source>
</evidence>
<keyword evidence="4" id="KW-1185">Reference proteome</keyword>
<gene>
    <name evidence="2" type="ORF">I590_00655</name>
    <name evidence="1" type="ORF">UAK_03914</name>
</gene>
<dbReference type="SUPFAM" id="SSF88659">
    <property type="entry name" value="Sigma3 and sigma4 domains of RNA polymerase sigma factors"/>
    <property type="match status" value="1"/>
</dbReference>
<dbReference type="InterPro" id="IPR006524">
    <property type="entry name" value="ArpU-like"/>
</dbReference>
<dbReference type="InterPro" id="IPR013324">
    <property type="entry name" value="RNA_pol_sigma_r3/r4-like"/>
</dbReference>
<dbReference type="EMBL" id="ASWF01000001">
    <property type="protein sequence ID" value="EOT82230.1"/>
    <property type="molecule type" value="Genomic_DNA"/>
</dbReference>
<organism evidence="1 3">
    <name type="scientific">Enterococcus raffinosus ATCC 49464</name>
    <dbReference type="NCBI Taxonomy" id="1158602"/>
    <lineage>
        <taxon>Bacteria</taxon>
        <taxon>Bacillati</taxon>
        <taxon>Bacillota</taxon>
        <taxon>Bacilli</taxon>
        <taxon>Lactobacillales</taxon>
        <taxon>Enterococcaceae</taxon>
        <taxon>Enterococcus</taxon>
    </lineage>
</organism>
<dbReference type="Proteomes" id="UP000014158">
    <property type="component" value="Unassembled WGS sequence"/>
</dbReference>
<dbReference type="eggNOG" id="ENOG5030KIQ">
    <property type="taxonomic scope" value="Bacteria"/>
</dbReference>
<evidence type="ECO:0000313" key="3">
    <source>
        <dbReference type="Proteomes" id="UP000013877"/>
    </source>
</evidence>
<protein>
    <submittedName>
        <fullName evidence="1">ArpU family phage transcriptional regulator</fullName>
    </submittedName>
</protein>
<name>R2RDN8_9ENTE</name>
<dbReference type="Proteomes" id="UP000013877">
    <property type="component" value="Unassembled WGS sequence"/>
</dbReference>
<comment type="caution">
    <text evidence="1">The sequence shown here is derived from an EMBL/GenBank/DDBJ whole genome shotgun (WGS) entry which is preliminary data.</text>
</comment>
<evidence type="ECO:0000313" key="1">
    <source>
        <dbReference type="EMBL" id="EOH74094.1"/>
    </source>
</evidence>
<reference evidence="1 3" key="1">
    <citation type="submission" date="2013-02" db="EMBL/GenBank/DDBJ databases">
        <title>The Genome Sequence of Enterococcus raffinosus ATCC_49464.</title>
        <authorList>
            <consortium name="The Broad Institute Genome Sequencing Platform"/>
            <consortium name="The Broad Institute Genome Sequencing Center for Infectious Disease"/>
            <person name="Earl A.M."/>
            <person name="Gilmore M.S."/>
            <person name="Lebreton F."/>
            <person name="Walker B."/>
            <person name="Young S.K."/>
            <person name="Zeng Q."/>
            <person name="Gargeya S."/>
            <person name="Fitzgerald M."/>
            <person name="Haas B."/>
            <person name="Abouelleil A."/>
            <person name="Alvarado L."/>
            <person name="Arachchi H.M."/>
            <person name="Berlin A.M."/>
            <person name="Chapman S.B."/>
            <person name="Dewar J."/>
            <person name="Goldberg J."/>
            <person name="Griggs A."/>
            <person name="Gujja S."/>
            <person name="Hansen M."/>
            <person name="Howarth C."/>
            <person name="Imamovic A."/>
            <person name="Larimer J."/>
            <person name="McCowan C."/>
            <person name="Murphy C."/>
            <person name="Neiman D."/>
            <person name="Pearson M."/>
            <person name="Priest M."/>
            <person name="Roberts A."/>
            <person name="Saif S."/>
            <person name="Shea T."/>
            <person name="Sisk P."/>
            <person name="Sykes S."/>
            <person name="Wortman J."/>
            <person name="Nusbaum C."/>
            <person name="Birren B."/>
        </authorList>
    </citation>
    <scope>NUCLEOTIDE SEQUENCE [LARGE SCALE GENOMIC DNA]</scope>
    <source>
        <strain evidence="1 3">ATCC 49464</strain>
    </source>
</reference>
<dbReference type="EMBL" id="AJAL01000021">
    <property type="protein sequence ID" value="EOH74094.1"/>
    <property type="molecule type" value="Genomic_DNA"/>
</dbReference>
<dbReference type="Gene3D" id="1.20.140.160">
    <property type="match status" value="1"/>
</dbReference>
<dbReference type="AlphaFoldDB" id="R2RDN8"/>